<reference evidence="2" key="1">
    <citation type="submission" date="2023-07" db="EMBL/GenBank/DDBJ databases">
        <authorList>
            <consortium name="AG Swart"/>
            <person name="Singh M."/>
            <person name="Singh A."/>
            <person name="Seah K."/>
            <person name="Emmerich C."/>
        </authorList>
    </citation>
    <scope>NUCLEOTIDE SEQUENCE</scope>
    <source>
        <strain evidence="2">DP1</strain>
    </source>
</reference>
<name>A0AAD2CXH7_EUPCR</name>
<dbReference type="EMBL" id="CAMPGE010014767">
    <property type="protein sequence ID" value="CAI2373417.1"/>
    <property type="molecule type" value="Genomic_DNA"/>
</dbReference>
<feature type="coiled-coil region" evidence="1">
    <location>
        <begin position="300"/>
        <end position="348"/>
    </location>
</feature>
<dbReference type="Proteomes" id="UP001295684">
    <property type="component" value="Unassembled WGS sequence"/>
</dbReference>
<proteinExistence type="predicted"/>
<dbReference type="AlphaFoldDB" id="A0AAD2CXH7"/>
<evidence type="ECO:0000256" key="1">
    <source>
        <dbReference type="SAM" id="Coils"/>
    </source>
</evidence>
<comment type="caution">
    <text evidence="2">The sequence shown here is derived from an EMBL/GenBank/DDBJ whole genome shotgun (WGS) entry which is preliminary data.</text>
</comment>
<sequence>MKNFGEKQSESCEGSLCILTPFKNQIFKKLHSNQIIITNAAQKSPSYCKDNELFNKNGNLNFKGRKRSLKRKLKIKEIEANIPDHYYLEKQLSLSNRPLIKPKARYENIVCSTTEIGGNRIYFNNFGTPNVKMTMNPRRIQLLGYTNHLQSMKYPCESALSERIPCEQTLENKTIHKKSPLTKISKNTLKMKQEQHLFRPCHPRRKSTSETLEFQSPLKVQTKNCDYEKSGQNLVKSISEIPSEIFQTQEKLSEPSENQCNWKSNQELDFVNYRTQSRQIPMCNCKNSKSNEENIYKLALRRMNRQLEECKDTISAQKEQVNQYKMQINELNRTVIDLTKLLNKLSHEDLQKLIGHNQQQLS</sequence>
<keyword evidence="1" id="KW-0175">Coiled coil</keyword>
<accession>A0AAD2CXH7</accession>
<protein>
    <submittedName>
        <fullName evidence="2">Uncharacterized protein</fullName>
    </submittedName>
</protein>
<evidence type="ECO:0000313" key="3">
    <source>
        <dbReference type="Proteomes" id="UP001295684"/>
    </source>
</evidence>
<evidence type="ECO:0000313" key="2">
    <source>
        <dbReference type="EMBL" id="CAI2373417.1"/>
    </source>
</evidence>
<gene>
    <name evidence="2" type="ORF">ECRASSUSDP1_LOCUS14763</name>
</gene>
<organism evidence="2 3">
    <name type="scientific">Euplotes crassus</name>
    <dbReference type="NCBI Taxonomy" id="5936"/>
    <lineage>
        <taxon>Eukaryota</taxon>
        <taxon>Sar</taxon>
        <taxon>Alveolata</taxon>
        <taxon>Ciliophora</taxon>
        <taxon>Intramacronucleata</taxon>
        <taxon>Spirotrichea</taxon>
        <taxon>Hypotrichia</taxon>
        <taxon>Euplotida</taxon>
        <taxon>Euplotidae</taxon>
        <taxon>Moneuplotes</taxon>
    </lineage>
</organism>
<keyword evidence="3" id="KW-1185">Reference proteome</keyword>